<name>A0A6A6A1J5_9PLEO</name>
<dbReference type="RefSeq" id="XP_033518824.1">
    <property type="nucleotide sequence ID" value="XM_033671882.1"/>
</dbReference>
<protein>
    <submittedName>
        <fullName evidence="1">Uncharacterized protein</fullName>
    </submittedName>
</protein>
<dbReference type="AlphaFoldDB" id="A0A6A6A1J5"/>
<dbReference type="OrthoDB" id="3798351at2759"/>
<keyword evidence="2" id="KW-1185">Reference proteome</keyword>
<dbReference type="InterPro" id="IPR038883">
    <property type="entry name" value="AN11006-like"/>
</dbReference>
<evidence type="ECO:0000313" key="1">
    <source>
        <dbReference type="EMBL" id="KAF2124431.1"/>
    </source>
</evidence>
<dbReference type="PANTHER" id="PTHR42085:SF1">
    <property type="entry name" value="F-BOX DOMAIN-CONTAINING PROTEIN"/>
    <property type="match status" value="1"/>
</dbReference>
<dbReference type="EMBL" id="ML977519">
    <property type="protein sequence ID" value="KAF2124431.1"/>
    <property type="molecule type" value="Genomic_DNA"/>
</dbReference>
<dbReference type="GeneID" id="54412314"/>
<organism evidence="1 2">
    <name type="scientific">Dothidotthia symphoricarpi CBS 119687</name>
    <dbReference type="NCBI Taxonomy" id="1392245"/>
    <lineage>
        <taxon>Eukaryota</taxon>
        <taxon>Fungi</taxon>
        <taxon>Dikarya</taxon>
        <taxon>Ascomycota</taxon>
        <taxon>Pezizomycotina</taxon>
        <taxon>Dothideomycetes</taxon>
        <taxon>Pleosporomycetidae</taxon>
        <taxon>Pleosporales</taxon>
        <taxon>Dothidotthiaceae</taxon>
        <taxon>Dothidotthia</taxon>
    </lineage>
</organism>
<evidence type="ECO:0000313" key="2">
    <source>
        <dbReference type="Proteomes" id="UP000799771"/>
    </source>
</evidence>
<dbReference type="Proteomes" id="UP000799771">
    <property type="component" value="Unassembled WGS sequence"/>
</dbReference>
<dbReference type="PANTHER" id="PTHR42085">
    <property type="entry name" value="F-BOX DOMAIN-CONTAINING PROTEIN"/>
    <property type="match status" value="1"/>
</dbReference>
<gene>
    <name evidence="1" type="ORF">P153DRAFT_401048</name>
</gene>
<accession>A0A6A6A1J5</accession>
<reference evidence="1" key="1">
    <citation type="journal article" date="2020" name="Stud. Mycol.">
        <title>101 Dothideomycetes genomes: a test case for predicting lifestyles and emergence of pathogens.</title>
        <authorList>
            <person name="Haridas S."/>
            <person name="Albert R."/>
            <person name="Binder M."/>
            <person name="Bloem J."/>
            <person name="Labutti K."/>
            <person name="Salamov A."/>
            <person name="Andreopoulos B."/>
            <person name="Baker S."/>
            <person name="Barry K."/>
            <person name="Bills G."/>
            <person name="Bluhm B."/>
            <person name="Cannon C."/>
            <person name="Castanera R."/>
            <person name="Culley D."/>
            <person name="Daum C."/>
            <person name="Ezra D."/>
            <person name="Gonzalez J."/>
            <person name="Henrissat B."/>
            <person name="Kuo A."/>
            <person name="Liang C."/>
            <person name="Lipzen A."/>
            <person name="Lutzoni F."/>
            <person name="Magnuson J."/>
            <person name="Mondo S."/>
            <person name="Nolan M."/>
            <person name="Ohm R."/>
            <person name="Pangilinan J."/>
            <person name="Park H.-J."/>
            <person name="Ramirez L."/>
            <person name="Alfaro M."/>
            <person name="Sun H."/>
            <person name="Tritt A."/>
            <person name="Yoshinaga Y."/>
            <person name="Zwiers L.-H."/>
            <person name="Turgeon B."/>
            <person name="Goodwin S."/>
            <person name="Spatafora J."/>
            <person name="Crous P."/>
            <person name="Grigoriev I."/>
        </authorList>
    </citation>
    <scope>NUCLEOTIDE SEQUENCE</scope>
    <source>
        <strain evidence="1">CBS 119687</strain>
    </source>
</reference>
<proteinExistence type="predicted"/>
<sequence length="577" mass="64411">MSMTDDPDTDVANVPGSATASVVPNVTCSKPLPIATESVPAVTAVMGNSAANTSSLSTRDTDVIPNISQPIDSAAPSFLTLPAEIRNLVYKQLFEFDGFIDHDCSWNPEHIMRSTIVPGTAFLSTCHQINFEAAGILYSQNSFRVVQSDCLEYPIQTAGDWLKSIGRQAGFVRKFLVEIEVDIHYGMPNGYEVCANVLPILLHLWQHTGLKLELSLTAPVGISHATLRDIEVGTSKLNKVFTCLTYSDVLGISRYKRFPHILSSINIVLNSTGRYGAVHFKPTGNRTDCTFPRIDFGISDSGEVQGIHHSSNPKTFEGIMASSHIRECLMEQIAPPIREITLDLTNRGVSPQIPAIFMVNRDTRSELTDSHCPRTIRASMITKRLKTSFTSELSTLDSWYRVIVPGNKSWCKAPTAFTLKFDLTKSLPLDEVRFDATSIAWATLDYAWNTSVDIELASSDGQMLRNLRYTMTLKDMRRSIVVAFHRILELYPQYENLPPPVVWMDGRGDVREADYDSKAGKSPIWTNHESNINDSVIENRVEQARSYLSEHDDLEPHDDTSLIGRLAHLLYLEYYGK</sequence>